<gene>
    <name evidence="2" type="ORF">B7P43_G01481</name>
</gene>
<dbReference type="STRING" id="105785.A0A2J7RK87"/>
<accession>A0A2J7RK87</accession>
<organism evidence="2 3">
    <name type="scientific">Cryptotermes secundus</name>
    <dbReference type="NCBI Taxonomy" id="105785"/>
    <lineage>
        <taxon>Eukaryota</taxon>
        <taxon>Metazoa</taxon>
        <taxon>Ecdysozoa</taxon>
        <taxon>Arthropoda</taxon>
        <taxon>Hexapoda</taxon>
        <taxon>Insecta</taxon>
        <taxon>Pterygota</taxon>
        <taxon>Neoptera</taxon>
        <taxon>Polyneoptera</taxon>
        <taxon>Dictyoptera</taxon>
        <taxon>Blattodea</taxon>
        <taxon>Blattoidea</taxon>
        <taxon>Termitoidae</taxon>
        <taxon>Kalotermitidae</taxon>
        <taxon>Cryptotermitinae</taxon>
        <taxon>Cryptotermes</taxon>
    </lineage>
</organism>
<feature type="coiled-coil region" evidence="1">
    <location>
        <begin position="8"/>
        <end position="39"/>
    </location>
</feature>
<evidence type="ECO:0000256" key="1">
    <source>
        <dbReference type="SAM" id="Coils"/>
    </source>
</evidence>
<dbReference type="Proteomes" id="UP000235965">
    <property type="component" value="Unassembled WGS sequence"/>
</dbReference>
<dbReference type="OrthoDB" id="6783748at2759"/>
<keyword evidence="1" id="KW-0175">Coiled coil</keyword>
<dbReference type="EMBL" id="NEVH01002981">
    <property type="protein sequence ID" value="PNF41254.1"/>
    <property type="molecule type" value="Genomic_DNA"/>
</dbReference>
<evidence type="ECO:0000313" key="2">
    <source>
        <dbReference type="EMBL" id="PNF41254.1"/>
    </source>
</evidence>
<protein>
    <submittedName>
        <fullName evidence="2">Uncharacterized protein</fullName>
    </submittedName>
</protein>
<keyword evidence="3" id="KW-1185">Reference proteome</keyword>
<name>A0A2J7RK87_9NEOP</name>
<sequence>MAKLDSYQEKAEISLKELLARLEDDRQTDRRELKEMMDINQARTDVKLQELTERTGKTQRELQSVEVSLCTLTDKFQENPTKNYNETCAAIDETKREFQAWLDIVQMRTERGITPTISAGTAQLLTFNGNSTWSVFRRQF</sequence>
<proteinExistence type="predicted"/>
<dbReference type="AlphaFoldDB" id="A0A2J7RK87"/>
<comment type="caution">
    <text evidence="2">The sequence shown here is derived from an EMBL/GenBank/DDBJ whole genome shotgun (WGS) entry which is preliminary data.</text>
</comment>
<dbReference type="InParanoid" id="A0A2J7RK87"/>
<reference evidence="2 3" key="1">
    <citation type="submission" date="2017-12" db="EMBL/GenBank/DDBJ databases">
        <title>Hemimetabolous genomes reveal molecular basis of termite eusociality.</title>
        <authorList>
            <person name="Harrison M.C."/>
            <person name="Jongepier E."/>
            <person name="Robertson H.M."/>
            <person name="Arning N."/>
            <person name="Bitard-Feildel T."/>
            <person name="Chao H."/>
            <person name="Childers C.P."/>
            <person name="Dinh H."/>
            <person name="Doddapaneni H."/>
            <person name="Dugan S."/>
            <person name="Gowin J."/>
            <person name="Greiner C."/>
            <person name="Han Y."/>
            <person name="Hu H."/>
            <person name="Hughes D.S.T."/>
            <person name="Huylmans A.-K."/>
            <person name="Kemena C."/>
            <person name="Kremer L.P.M."/>
            <person name="Lee S.L."/>
            <person name="Lopez-Ezquerra A."/>
            <person name="Mallet L."/>
            <person name="Monroy-Kuhn J.M."/>
            <person name="Moser A."/>
            <person name="Murali S.C."/>
            <person name="Muzny D.M."/>
            <person name="Otani S."/>
            <person name="Piulachs M.-D."/>
            <person name="Poelchau M."/>
            <person name="Qu J."/>
            <person name="Schaub F."/>
            <person name="Wada-Katsumata A."/>
            <person name="Worley K.C."/>
            <person name="Xie Q."/>
            <person name="Ylla G."/>
            <person name="Poulsen M."/>
            <person name="Gibbs R.A."/>
            <person name="Schal C."/>
            <person name="Richards S."/>
            <person name="Belles X."/>
            <person name="Korb J."/>
            <person name="Bornberg-Bauer E."/>
        </authorList>
    </citation>
    <scope>NUCLEOTIDE SEQUENCE [LARGE SCALE GENOMIC DNA]</scope>
    <source>
        <tissue evidence="2">Whole body</tissue>
    </source>
</reference>
<evidence type="ECO:0000313" key="3">
    <source>
        <dbReference type="Proteomes" id="UP000235965"/>
    </source>
</evidence>